<evidence type="ECO:0000256" key="2">
    <source>
        <dbReference type="SAM" id="Phobius"/>
    </source>
</evidence>
<reference evidence="3" key="1">
    <citation type="submission" date="2021-01" db="EMBL/GenBank/DDBJ databases">
        <authorList>
            <consortium name="Genoscope - CEA"/>
            <person name="William W."/>
        </authorList>
    </citation>
    <scope>NUCLEOTIDE SEQUENCE</scope>
</reference>
<evidence type="ECO:0008006" key="5">
    <source>
        <dbReference type="Google" id="ProtNLM"/>
    </source>
</evidence>
<keyword evidence="2" id="KW-0472">Membrane</keyword>
<gene>
    <name evidence="3" type="ORF">PPRIM_AZ9-3.1.T1160077</name>
</gene>
<dbReference type="OMA" id="FRQTQKE"/>
<evidence type="ECO:0000256" key="1">
    <source>
        <dbReference type="SAM" id="MobiDB-lite"/>
    </source>
</evidence>
<name>A0A8S1PEV2_PARPR</name>
<keyword evidence="4" id="KW-1185">Reference proteome</keyword>
<comment type="caution">
    <text evidence="3">The sequence shown here is derived from an EMBL/GenBank/DDBJ whole genome shotgun (WGS) entry which is preliminary data.</text>
</comment>
<feature type="region of interest" description="Disordered" evidence="1">
    <location>
        <begin position="1"/>
        <end position="34"/>
    </location>
</feature>
<proteinExistence type="predicted"/>
<accession>A0A8S1PEV2</accession>
<dbReference type="AlphaFoldDB" id="A0A8S1PEV2"/>
<dbReference type="Proteomes" id="UP000688137">
    <property type="component" value="Unassembled WGS sequence"/>
</dbReference>
<evidence type="ECO:0000313" key="3">
    <source>
        <dbReference type="EMBL" id="CAD8101676.1"/>
    </source>
</evidence>
<feature type="compositionally biased region" description="Polar residues" evidence="1">
    <location>
        <begin position="16"/>
        <end position="28"/>
    </location>
</feature>
<organism evidence="3 4">
    <name type="scientific">Paramecium primaurelia</name>
    <dbReference type="NCBI Taxonomy" id="5886"/>
    <lineage>
        <taxon>Eukaryota</taxon>
        <taxon>Sar</taxon>
        <taxon>Alveolata</taxon>
        <taxon>Ciliophora</taxon>
        <taxon>Intramacronucleata</taxon>
        <taxon>Oligohymenophorea</taxon>
        <taxon>Peniculida</taxon>
        <taxon>Parameciidae</taxon>
        <taxon>Paramecium</taxon>
    </lineage>
</organism>
<sequence length="112" mass="13788">MQISENHYLLKRQDTQDQQFNSQFSSPETDFRQTQKEIIPYKTQEEYEKETQQLQFFTPKKTRYQDKEIYYTPDNKRKQEHQNNQQHRKFKQIGNILFAIQVLIIILLEVMN</sequence>
<keyword evidence="2" id="KW-1133">Transmembrane helix</keyword>
<feature type="transmembrane region" description="Helical" evidence="2">
    <location>
        <begin position="93"/>
        <end position="111"/>
    </location>
</feature>
<evidence type="ECO:0000313" key="4">
    <source>
        <dbReference type="Proteomes" id="UP000688137"/>
    </source>
</evidence>
<keyword evidence="2" id="KW-0812">Transmembrane</keyword>
<dbReference type="EMBL" id="CAJJDM010000119">
    <property type="protein sequence ID" value="CAD8101676.1"/>
    <property type="molecule type" value="Genomic_DNA"/>
</dbReference>
<protein>
    <recommendedName>
        <fullName evidence="5">Transmembrane protein</fullName>
    </recommendedName>
</protein>